<evidence type="ECO:0000313" key="4">
    <source>
        <dbReference type="EMBL" id="PKI59551.1"/>
    </source>
</evidence>
<keyword evidence="5" id="KW-1185">Reference proteome</keyword>
<dbReference type="STRING" id="22663.A0A2I0JTF5"/>
<dbReference type="PANTHER" id="PTHR15913">
    <property type="entry name" value="ACID CLUSTER PROTEIN 33"/>
    <property type="match status" value="1"/>
</dbReference>
<gene>
    <name evidence="4" type="ORF">CRG98_020079</name>
</gene>
<organism evidence="4 5">
    <name type="scientific">Punica granatum</name>
    <name type="common">Pomegranate</name>
    <dbReference type="NCBI Taxonomy" id="22663"/>
    <lineage>
        <taxon>Eukaryota</taxon>
        <taxon>Viridiplantae</taxon>
        <taxon>Streptophyta</taxon>
        <taxon>Embryophyta</taxon>
        <taxon>Tracheophyta</taxon>
        <taxon>Spermatophyta</taxon>
        <taxon>Magnoliopsida</taxon>
        <taxon>eudicotyledons</taxon>
        <taxon>Gunneridae</taxon>
        <taxon>Pentapetalae</taxon>
        <taxon>rosids</taxon>
        <taxon>malvids</taxon>
        <taxon>Myrtales</taxon>
        <taxon>Lythraceae</taxon>
        <taxon>Punica</taxon>
    </lineage>
</organism>
<proteinExistence type="predicted"/>
<evidence type="ECO:0008006" key="6">
    <source>
        <dbReference type="Google" id="ProtNLM"/>
    </source>
</evidence>
<evidence type="ECO:0000256" key="1">
    <source>
        <dbReference type="ARBA" id="ARBA00004496"/>
    </source>
</evidence>
<feature type="compositionally biased region" description="Basic and acidic residues" evidence="3">
    <location>
        <begin position="112"/>
        <end position="148"/>
    </location>
</feature>
<evidence type="ECO:0000313" key="5">
    <source>
        <dbReference type="Proteomes" id="UP000233551"/>
    </source>
</evidence>
<keyword evidence="2" id="KW-0963">Cytoplasm</keyword>
<feature type="non-terminal residue" evidence="4">
    <location>
        <position position="1"/>
    </location>
</feature>
<dbReference type="AlphaFoldDB" id="A0A2I0JTF5"/>
<comment type="subcellular location">
    <subcellularLocation>
        <location evidence="1">Cytoplasm</location>
    </subcellularLocation>
</comment>
<evidence type="ECO:0000256" key="2">
    <source>
        <dbReference type="ARBA" id="ARBA00022490"/>
    </source>
</evidence>
<accession>A0A2I0JTF5</accession>
<feature type="region of interest" description="Disordered" evidence="3">
    <location>
        <begin position="109"/>
        <end position="211"/>
    </location>
</feature>
<reference evidence="4 5" key="1">
    <citation type="submission" date="2017-11" db="EMBL/GenBank/DDBJ databases">
        <title>De-novo sequencing of pomegranate (Punica granatum L.) genome.</title>
        <authorList>
            <person name="Akparov Z."/>
            <person name="Amiraslanov A."/>
            <person name="Hajiyeva S."/>
            <person name="Abbasov M."/>
            <person name="Kaur K."/>
            <person name="Hamwieh A."/>
            <person name="Solovyev V."/>
            <person name="Salamov A."/>
            <person name="Braich B."/>
            <person name="Kosarev P."/>
            <person name="Mahmoud A."/>
            <person name="Hajiyev E."/>
            <person name="Babayeva S."/>
            <person name="Izzatullayeva V."/>
            <person name="Mammadov A."/>
            <person name="Mammadov A."/>
            <person name="Sharifova S."/>
            <person name="Ojaghi J."/>
            <person name="Eynullazada K."/>
            <person name="Bayramov B."/>
            <person name="Abdulazimova A."/>
            <person name="Shahmuradov I."/>
        </authorList>
    </citation>
    <scope>NUCLEOTIDE SEQUENCE [LARGE SCALE GENOMIC DNA]</scope>
    <source>
        <strain evidence="5">cv. AG2017</strain>
        <tissue evidence="4">Leaf</tissue>
    </source>
</reference>
<evidence type="ECO:0000256" key="3">
    <source>
        <dbReference type="SAM" id="MobiDB-lite"/>
    </source>
</evidence>
<dbReference type="Proteomes" id="UP000233551">
    <property type="component" value="Unassembled WGS sequence"/>
</dbReference>
<comment type="caution">
    <text evidence="4">The sequence shown here is derived from an EMBL/GenBank/DDBJ whole genome shotgun (WGS) entry which is preliminary data.</text>
</comment>
<feature type="compositionally biased region" description="Basic and acidic residues" evidence="3">
    <location>
        <begin position="185"/>
        <end position="211"/>
    </location>
</feature>
<dbReference type="EMBL" id="PGOL01001267">
    <property type="protein sequence ID" value="PKI59551.1"/>
    <property type="molecule type" value="Genomic_DNA"/>
</dbReference>
<dbReference type="InterPro" id="IPR026151">
    <property type="entry name" value="Maspardin"/>
</dbReference>
<name>A0A2I0JTF5_PUNGR</name>
<dbReference type="GO" id="GO:0005737">
    <property type="term" value="C:cytoplasm"/>
    <property type="evidence" value="ECO:0007669"/>
    <property type="project" value="UniProtKB-SubCell"/>
</dbReference>
<sequence>VETLSREDLAARLTLTADAASIGPLLLSDSFITIMDTNDYCAIPQPLKDQLSERYPEARRAHLKTGGDFPFLSRPDEVNLHLQLHLRRVGVEARPELVRGANLVTAVSPRNNLREATEDTAKDDQERPVRTTDNVREGEASEGQRNEGGEISLNVGDKNDASEDLDDLFEDGGQRSVATDPGATETHHSEEKRVNPDQEQKQTKPELLEML</sequence>
<dbReference type="PANTHER" id="PTHR15913:SF0">
    <property type="entry name" value="MASPARDIN"/>
    <property type="match status" value="1"/>
</dbReference>
<protein>
    <recommendedName>
        <fullName evidence="6">Maspardin</fullName>
    </recommendedName>
</protein>